<dbReference type="PROSITE" id="PS51704">
    <property type="entry name" value="GP_PDE"/>
    <property type="match status" value="1"/>
</dbReference>
<dbReference type="STRING" id="592026.GCWU0000282_003304"/>
<organism evidence="2 3">
    <name type="scientific">Catonella morbi ATCC 51271</name>
    <dbReference type="NCBI Taxonomy" id="592026"/>
    <lineage>
        <taxon>Bacteria</taxon>
        <taxon>Bacillati</taxon>
        <taxon>Bacillota</taxon>
        <taxon>Clostridia</taxon>
        <taxon>Lachnospirales</taxon>
        <taxon>Lachnospiraceae</taxon>
        <taxon>Catonella</taxon>
    </lineage>
</organism>
<dbReference type="HOGENOM" id="CLU_074029_0_0_9"/>
<protein>
    <submittedName>
        <fullName evidence="2">Glycerophosphodiester phosphodiesterase family protein</fullName>
    </submittedName>
</protein>
<dbReference type="InterPro" id="IPR030395">
    <property type="entry name" value="GP_PDE_dom"/>
</dbReference>
<feature type="domain" description="GP-PDE" evidence="1">
    <location>
        <begin position="55"/>
        <end position="327"/>
    </location>
</feature>
<sequence>MNKKIKKRKIIAAILILFIFFLWLNNTSLFSSHENIGYKFLAHRGLAQTFDESKAGWDSNTAAMIDKPIHNYIENTISSMQAAFDLGAEAVELDIKLSKDGQLAVFHDSTLLYRCGVEGEIQDYTMEELKKMDVGYGYTADGGTTYPLRGKGVGLMPTLDEVLSIFPDKKFIVEVKDWKIETYEALWKKLSTMPAEKVNLLSVVCANDDGAKYLRSQSSELKIMSKNSMIKALIKYELFGWTGYIPQEIRNTDLRIPLTYAKLLWGWPYKFMERMEKAGTRVEITADGSGLSEGFDTVESLKSSPKNFPGFIWTNRIDIVNPATAKE</sequence>
<dbReference type="AlphaFoldDB" id="V2XH28"/>
<name>V2XH28_9FIRM</name>
<comment type="caution">
    <text evidence="2">The sequence shown here is derived from an EMBL/GenBank/DDBJ whole genome shotgun (WGS) entry which is preliminary data.</text>
</comment>
<reference evidence="2 3" key="1">
    <citation type="submission" date="2013-06" db="EMBL/GenBank/DDBJ databases">
        <authorList>
            <person name="Weinstock G."/>
            <person name="Sodergren E."/>
            <person name="Clifton S."/>
            <person name="Fulton L."/>
            <person name="Fulton B."/>
            <person name="Courtney L."/>
            <person name="Fronick C."/>
            <person name="Harrison M."/>
            <person name="Strong C."/>
            <person name="Farmer C."/>
            <person name="Delahaunty K."/>
            <person name="Markovic C."/>
            <person name="Hall O."/>
            <person name="Minx P."/>
            <person name="Tomlinson C."/>
            <person name="Mitreva M."/>
            <person name="Nelson J."/>
            <person name="Hou S."/>
            <person name="Wollam A."/>
            <person name="Pepin K.H."/>
            <person name="Johnson M."/>
            <person name="Bhonagiri V."/>
            <person name="Nash W.E."/>
            <person name="Warren W."/>
            <person name="Chinwalla A."/>
            <person name="Mardis E.R."/>
            <person name="Wilson R.K."/>
        </authorList>
    </citation>
    <scope>NUCLEOTIDE SEQUENCE [LARGE SCALE GENOMIC DNA]</scope>
    <source>
        <strain evidence="2 3">ATCC 51271</strain>
    </source>
</reference>
<accession>V2XH28</accession>
<dbReference type="EMBL" id="ACIL03000024">
    <property type="protein sequence ID" value="ESL01479.1"/>
    <property type="molecule type" value="Genomic_DNA"/>
</dbReference>
<dbReference type="OrthoDB" id="384721at2"/>
<dbReference type="eggNOG" id="COG0584">
    <property type="taxonomic scope" value="Bacteria"/>
</dbReference>
<gene>
    <name evidence="2" type="ORF">GCWU0000282_003304</name>
</gene>
<dbReference type="GO" id="GO:0006629">
    <property type="term" value="P:lipid metabolic process"/>
    <property type="evidence" value="ECO:0007669"/>
    <property type="project" value="InterPro"/>
</dbReference>
<dbReference type="RefSeq" id="WP_023356140.1">
    <property type="nucleotide sequence ID" value="NZ_KI535372.1"/>
</dbReference>
<evidence type="ECO:0000313" key="2">
    <source>
        <dbReference type="EMBL" id="ESL01479.1"/>
    </source>
</evidence>
<dbReference type="PANTHER" id="PTHR43805">
    <property type="entry name" value="GLYCEROPHOSPHORYL DIESTER PHOSPHODIESTERASE"/>
    <property type="match status" value="1"/>
</dbReference>
<dbReference type="GO" id="GO:0008081">
    <property type="term" value="F:phosphoric diester hydrolase activity"/>
    <property type="evidence" value="ECO:0007669"/>
    <property type="project" value="InterPro"/>
</dbReference>
<dbReference type="PANTHER" id="PTHR43805:SF1">
    <property type="entry name" value="GP-PDE DOMAIN-CONTAINING PROTEIN"/>
    <property type="match status" value="1"/>
</dbReference>
<dbReference type="SUPFAM" id="SSF51695">
    <property type="entry name" value="PLC-like phosphodiesterases"/>
    <property type="match status" value="1"/>
</dbReference>
<evidence type="ECO:0000313" key="3">
    <source>
        <dbReference type="Proteomes" id="UP000018227"/>
    </source>
</evidence>
<dbReference type="Proteomes" id="UP000018227">
    <property type="component" value="Unassembled WGS sequence"/>
</dbReference>
<evidence type="ECO:0000259" key="1">
    <source>
        <dbReference type="PROSITE" id="PS51704"/>
    </source>
</evidence>
<dbReference type="Pfam" id="PF03009">
    <property type="entry name" value="GDPD"/>
    <property type="match status" value="1"/>
</dbReference>
<proteinExistence type="predicted"/>
<keyword evidence="3" id="KW-1185">Reference proteome</keyword>
<dbReference type="InterPro" id="IPR017946">
    <property type="entry name" value="PLC-like_Pdiesterase_TIM-brl"/>
</dbReference>
<dbReference type="Gene3D" id="3.20.20.190">
    <property type="entry name" value="Phosphatidylinositol (PI) phosphodiesterase"/>
    <property type="match status" value="1"/>
</dbReference>